<evidence type="ECO:0008006" key="5">
    <source>
        <dbReference type="Google" id="ProtNLM"/>
    </source>
</evidence>
<comment type="caution">
    <text evidence="3">The sequence shown here is derived from an EMBL/GenBank/DDBJ whole genome shotgun (WGS) entry which is preliminary data.</text>
</comment>
<feature type="signal peptide" evidence="2">
    <location>
        <begin position="1"/>
        <end position="16"/>
    </location>
</feature>
<keyword evidence="2" id="KW-0732">Signal</keyword>
<feature type="transmembrane region" description="Helical" evidence="1">
    <location>
        <begin position="946"/>
        <end position="970"/>
    </location>
</feature>
<feature type="chain" id="PRO_5045155575" description="Tyrosine-protein kinase ephrin type A/B receptor-like domain-containing protein" evidence="2">
    <location>
        <begin position="17"/>
        <end position="1354"/>
    </location>
</feature>
<feature type="transmembrane region" description="Helical" evidence="1">
    <location>
        <begin position="703"/>
        <end position="723"/>
    </location>
</feature>
<dbReference type="SMART" id="SM01411">
    <property type="entry name" value="Ephrin_rec_like"/>
    <property type="match status" value="2"/>
</dbReference>
<feature type="transmembrane region" description="Helical" evidence="1">
    <location>
        <begin position="730"/>
        <end position="750"/>
    </location>
</feature>
<feature type="transmembrane region" description="Helical" evidence="1">
    <location>
        <begin position="920"/>
        <end position="940"/>
    </location>
</feature>
<evidence type="ECO:0000313" key="3">
    <source>
        <dbReference type="EMBL" id="CAK8986928.1"/>
    </source>
</evidence>
<dbReference type="InterPro" id="IPR009030">
    <property type="entry name" value="Growth_fac_rcpt_cys_sf"/>
</dbReference>
<name>A0ABP0HAV7_9DINO</name>
<evidence type="ECO:0000256" key="1">
    <source>
        <dbReference type="SAM" id="Phobius"/>
    </source>
</evidence>
<dbReference type="Gene3D" id="2.10.50.10">
    <property type="entry name" value="Tumor Necrosis Factor Receptor, subunit A, domain 2"/>
    <property type="match status" value="1"/>
</dbReference>
<feature type="transmembrane region" description="Helical" evidence="1">
    <location>
        <begin position="888"/>
        <end position="908"/>
    </location>
</feature>
<feature type="transmembrane region" description="Helical" evidence="1">
    <location>
        <begin position="661"/>
        <end position="683"/>
    </location>
</feature>
<reference evidence="3 4" key="1">
    <citation type="submission" date="2024-02" db="EMBL/GenBank/DDBJ databases">
        <authorList>
            <person name="Chen Y."/>
            <person name="Shah S."/>
            <person name="Dougan E. K."/>
            <person name="Thang M."/>
            <person name="Chan C."/>
        </authorList>
    </citation>
    <scope>NUCLEOTIDE SEQUENCE [LARGE SCALE GENOMIC DNA]</scope>
</reference>
<evidence type="ECO:0000313" key="4">
    <source>
        <dbReference type="Proteomes" id="UP001642484"/>
    </source>
</evidence>
<dbReference type="EMBL" id="CAXAMN010000203">
    <property type="protein sequence ID" value="CAK8986928.1"/>
    <property type="molecule type" value="Genomic_DNA"/>
</dbReference>
<protein>
    <recommendedName>
        <fullName evidence="5">Tyrosine-protein kinase ephrin type A/B receptor-like domain-containing protein</fullName>
    </recommendedName>
</protein>
<gene>
    <name evidence="3" type="ORF">CCMP2556_LOCUS676</name>
</gene>
<organism evidence="3 4">
    <name type="scientific">Durusdinium trenchii</name>
    <dbReference type="NCBI Taxonomy" id="1381693"/>
    <lineage>
        <taxon>Eukaryota</taxon>
        <taxon>Sar</taxon>
        <taxon>Alveolata</taxon>
        <taxon>Dinophyceae</taxon>
        <taxon>Suessiales</taxon>
        <taxon>Symbiodiniaceae</taxon>
        <taxon>Durusdinium</taxon>
    </lineage>
</organism>
<dbReference type="Proteomes" id="UP001642484">
    <property type="component" value="Unassembled WGS sequence"/>
</dbReference>
<keyword evidence="4" id="KW-1185">Reference proteome</keyword>
<keyword evidence="1" id="KW-1133">Transmembrane helix</keyword>
<keyword evidence="1" id="KW-0472">Membrane</keyword>
<sequence length="1354" mass="148897">MFWVISLLCMGAFARTCFPNAIPHLDRVNITFDDIMMPIGIWQNAWDSSGIVSQIYKIIASEKLGFFVNEEIGPASELILGKLAGCSHQGFAITGDCGAPRRFHVSFENWLTGSPWTQQWLEDLIPYGVPMDLGSMGYEGKSGMFVLSGSLNAALADSGLALSFYRSYNASWFDPSKYTEPVDNVDLNRLKKCADSAEIGYPGIAELYLRITGDTGGIVDVNGAKVLNCWQEKWWIAPACRYNRSKCAPVLMPWTAWGLPEMMQQAFWHDMPLAFATASDADFISLNRELQSLLYTYIPDSTFFVDKPSQIIFPDHSPSQYAMGIYKTMKTDTVLSKWAADGFDAAADRAFAVAKNLQMGFEDMMQLLSNHVQSNTPDLWQTACDWLLQHEELWVAWIPNETDCSLGKGLVDADGNFVQQRALAVSCHFCPVGTKSAEAGTTRVCEACGPGTSQMLPGESECLPCETGRVSRTEGARECTLCTLGKYANNSGMSECVQCGPADQVELWTTSKPVLSQAQESWIQVERATSDSFCTCIEGYFLFEGRCESCMRGSNCPGSNQLHLLPGFFSSKEEPGMIFQCFGEPERCPGGDPGTCAAGRDVDSIACSTCLDGLHADGGVCVPCETGDYFLIIVVTLLVCAGIVVLYVVSLRKGQKSAQPGSLLIAALGLGQMITVVQQLTVIQQFKIQWGEPFSSMLVSFDIFAFDLDLISLGCVAPMAPVAKFTMRTLLVLVFFAVACLVHFFFIAMFQKGKGLQLSVLGGTVGTLFMIFFISVCSSLLAPFRCYAHPNGRSTVQAYHSVLCDMNNEHLQMSLVGGLCCLLPIAFLTVCSYITLVKLPSWIADGEVKLIRSCSFLFMRFRPGAEVYSVLFSVRNALVVLCPLLPSASGRILCMNLVLYGSLVMVAYGKPWRATLCNTLDLFLLAGMLVILDMGSLFVLNIDGPSTAAICIVFSTVMFISIVAAVFYGIAKHVMLKYHKPFRYFVCHQKNAAGSYARLLKIELQKRGPRFSTFIDCDDLNDLTKLFSYVGQDTQTLLILGSPQILTRKWCVGEMVTGRIENVHTVLLTFPGFVMPDESFIETYTTLVPDITELANYNIGLDEVKETLRWINTVSTVDVPALIHPETITDVVNALTDTRRAASTNVDAHQESGCLILVDLDNMEASASAFVLLGLIQKKVIAGVQGSVPHVLMKGNKVPPTVQSVLLICSDGCFSSLNIARWLLEVLQVATCSLLPIIAEDGFRFPSDSFYDQLVANPELQDLDLDTYVRIIKGVFQEIAVVFSPQNYSSTAEDLELRASQVAWRLQNGLQPLATKVQQGELQVKKPRAEDQEVDMVREIFEMVDPGPVMVMQL</sequence>
<feature type="transmembrane region" description="Helical" evidence="1">
    <location>
        <begin position="629"/>
        <end position="649"/>
    </location>
</feature>
<dbReference type="SUPFAM" id="SSF57184">
    <property type="entry name" value="Growth factor receptor domain"/>
    <property type="match status" value="1"/>
</dbReference>
<dbReference type="GO" id="GO:0005840">
    <property type="term" value="C:ribosome"/>
    <property type="evidence" value="ECO:0007669"/>
    <property type="project" value="UniProtKB-KW"/>
</dbReference>
<proteinExistence type="predicted"/>
<accession>A0ABP0HAV7</accession>
<evidence type="ECO:0000256" key="2">
    <source>
        <dbReference type="SAM" id="SignalP"/>
    </source>
</evidence>
<feature type="transmembrane region" description="Helical" evidence="1">
    <location>
        <begin position="815"/>
        <end position="836"/>
    </location>
</feature>
<keyword evidence="1" id="KW-0812">Transmembrane</keyword>
<feature type="transmembrane region" description="Helical" evidence="1">
    <location>
        <begin position="756"/>
        <end position="784"/>
    </location>
</feature>